<evidence type="ECO:0000313" key="3">
    <source>
        <dbReference type="Proteomes" id="UP000030665"/>
    </source>
</evidence>
<evidence type="ECO:0000313" key="2">
    <source>
        <dbReference type="EMBL" id="CDW52438.1"/>
    </source>
</evidence>
<dbReference type="EMBL" id="HG805822">
    <property type="protein sequence ID" value="CDW52438.1"/>
    <property type="molecule type" value="Genomic_DNA"/>
</dbReference>
<reference evidence="2" key="1">
    <citation type="submission" date="2014-01" db="EMBL/GenBank/DDBJ databases">
        <authorList>
            <person name="Aslett M."/>
        </authorList>
    </citation>
    <scope>NUCLEOTIDE SEQUENCE</scope>
</reference>
<protein>
    <submittedName>
        <fullName evidence="2">Uncharacterized protein</fullName>
    </submittedName>
</protein>
<sequence length="291" mass="31697">MPLEGNFLTGAGDRQRAYVKISTTNDRSDTPTGMDNKSADVITPPLEYSNYGVCQTSVVTSADSVVPIEVDAPEVDGVEGNSDANKKKRPADAPSCEQLKLKKQRKVHKQHDQANKGLSRQVKSESYGQQWVTSSGRPKVEQDGTIESTLRRIREESSLSQLGTQPVLSQSVGGLQFQRKLPYIAPAPWTQTGQQQSPLNWRTDNTQPGGGQFAAWNGYMGIPRSMGPAAAPAGIDVYRVQGNWTLRNEPTPQTMAYPTPVAANEDDGMRFLTIKVPAASDVEIIVKGGRR</sequence>
<keyword evidence="3" id="KW-1185">Reference proteome</keyword>
<dbReference type="AlphaFoldDB" id="A0A077YYA7"/>
<accession>A0A077YYA7</accession>
<dbReference type="Proteomes" id="UP000030665">
    <property type="component" value="Unassembled WGS sequence"/>
</dbReference>
<feature type="compositionally biased region" description="Polar residues" evidence="1">
    <location>
        <begin position="124"/>
        <end position="136"/>
    </location>
</feature>
<evidence type="ECO:0000256" key="1">
    <source>
        <dbReference type="SAM" id="MobiDB-lite"/>
    </source>
</evidence>
<feature type="region of interest" description="Disordered" evidence="1">
    <location>
        <begin position="72"/>
        <end position="142"/>
    </location>
</feature>
<name>A0A077YYA7_TRITR</name>
<proteinExistence type="predicted"/>
<gene>
    <name evidence="2" type="ORF">TTRE_0000069901</name>
</gene>
<reference evidence="2" key="2">
    <citation type="submission" date="2014-03" db="EMBL/GenBank/DDBJ databases">
        <title>The whipworm genome and dual-species transcriptomics of an intimate host-pathogen interaction.</title>
        <authorList>
            <person name="Foth B.J."/>
            <person name="Tsai I.J."/>
            <person name="Reid A.J."/>
            <person name="Bancroft A.J."/>
            <person name="Nichol S."/>
            <person name="Tracey A."/>
            <person name="Holroyd N."/>
            <person name="Cotton J.A."/>
            <person name="Stanley E.J."/>
            <person name="Zarowiecki M."/>
            <person name="Liu J.Z."/>
            <person name="Huckvale T."/>
            <person name="Cooper P.J."/>
            <person name="Grencis R.K."/>
            <person name="Berriman M."/>
        </authorList>
    </citation>
    <scope>NUCLEOTIDE SEQUENCE [LARGE SCALE GENOMIC DNA]</scope>
</reference>
<organism evidence="2 3">
    <name type="scientific">Trichuris trichiura</name>
    <name type="common">Whipworm</name>
    <name type="synonym">Trichocephalus trichiurus</name>
    <dbReference type="NCBI Taxonomy" id="36087"/>
    <lineage>
        <taxon>Eukaryota</taxon>
        <taxon>Metazoa</taxon>
        <taxon>Ecdysozoa</taxon>
        <taxon>Nematoda</taxon>
        <taxon>Enoplea</taxon>
        <taxon>Dorylaimia</taxon>
        <taxon>Trichinellida</taxon>
        <taxon>Trichuridae</taxon>
        <taxon>Trichuris</taxon>
    </lineage>
</organism>